<protein>
    <submittedName>
        <fullName evidence="4">2-nitropropane dioxygenase</fullName>
    </submittedName>
</protein>
<evidence type="ECO:0000256" key="2">
    <source>
        <dbReference type="ARBA" id="ARBA00022643"/>
    </source>
</evidence>
<name>A0A0M4CYA8_9BACT</name>
<dbReference type="InterPro" id="IPR004136">
    <property type="entry name" value="NMO"/>
</dbReference>
<gene>
    <name evidence="4" type="ORF">DSOUD_2665</name>
</gene>
<evidence type="ECO:0000313" key="5">
    <source>
        <dbReference type="Proteomes" id="UP000057158"/>
    </source>
</evidence>
<dbReference type="GO" id="GO:0018580">
    <property type="term" value="F:nitronate monooxygenase activity"/>
    <property type="evidence" value="ECO:0007669"/>
    <property type="project" value="InterPro"/>
</dbReference>
<dbReference type="PANTHER" id="PTHR32332:SF18">
    <property type="entry name" value="2-NITROPROPANE DIOXYGENASE"/>
    <property type="match status" value="1"/>
</dbReference>
<dbReference type="GO" id="GO:0051213">
    <property type="term" value="F:dioxygenase activity"/>
    <property type="evidence" value="ECO:0007669"/>
    <property type="project" value="UniProtKB-KW"/>
</dbReference>
<dbReference type="PATRIC" id="fig|1603606.3.peg.2897"/>
<dbReference type="CDD" id="cd04730">
    <property type="entry name" value="NPD_like"/>
    <property type="match status" value="1"/>
</dbReference>
<dbReference type="Proteomes" id="UP000057158">
    <property type="component" value="Chromosome"/>
</dbReference>
<dbReference type="SUPFAM" id="SSF51412">
    <property type="entry name" value="Inosine monophosphate dehydrogenase (IMPDH)"/>
    <property type="match status" value="1"/>
</dbReference>
<dbReference type="OrthoDB" id="9778912at2"/>
<dbReference type="RefSeq" id="WP_096335441.1">
    <property type="nucleotide sequence ID" value="NZ_CP010802.1"/>
</dbReference>
<dbReference type="STRING" id="1603606.DSOUD_2665"/>
<dbReference type="InterPro" id="IPR013785">
    <property type="entry name" value="Aldolase_TIM"/>
</dbReference>
<dbReference type="Pfam" id="PF03060">
    <property type="entry name" value="NMO"/>
    <property type="match status" value="1"/>
</dbReference>
<keyword evidence="1" id="KW-0285">Flavoprotein</keyword>
<dbReference type="PANTHER" id="PTHR32332">
    <property type="entry name" value="2-NITROPROPANE DIOXYGENASE"/>
    <property type="match status" value="1"/>
</dbReference>
<organism evidence="4 5">
    <name type="scientific">Desulfuromonas soudanensis</name>
    <dbReference type="NCBI Taxonomy" id="1603606"/>
    <lineage>
        <taxon>Bacteria</taxon>
        <taxon>Pseudomonadati</taxon>
        <taxon>Thermodesulfobacteriota</taxon>
        <taxon>Desulfuromonadia</taxon>
        <taxon>Desulfuromonadales</taxon>
        <taxon>Desulfuromonadaceae</taxon>
        <taxon>Desulfuromonas</taxon>
    </lineage>
</organism>
<reference evidence="4 5" key="1">
    <citation type="submission" date="2015-07" db="EMBL/GenBank/DDBJ databases">
        <title>Isolation and Genomic Characterization of a Novel Halophilic Metal-Reducing Deltaproteobacterium from the Deep Subsurface.</title>
        <authorList>
            <person name="Badalamenti J.P."/>
            <person name="Summers Z.M."/>
            <person name="Gralnick J.A."/>
            <person name="Bond D.R."/>
        </authorList>
    </citation>
    <scope>NUCLEOTIDE SEQUENCE [LARGE SCALE GENOMIC DNA]</scope>
    <source>
        <strain evidence="4 5">WTL</strain>
    </source>
</reference>
<accession>A0A0M4CYA8</accession>
<sequence length="365" mass="39197">MIKPLKIGRYTPRFPLIQGGMGVRISASGLAGHVALCGGIGLVASAGIGLNTPFYDGKNFFTAEPEGLKAELRKAYQIAPDGIIGTNCMVAVTNYDEMVRASCEGGAKIIVSGAGLPLNLPELTAEWPEVAIVPIVSSVRAATLIARKWHKGWDRLPDAVVVEDPDTAGGHLGEKLENIGSGEYDQYATVREVKAYFREEWQVEMPVIAAGGIWDRADVLHALSEGADGVQMASRFVCTVECDASDAFKKAYLDCKPEDIGLIMSPAGLPGRALKGNVERIRQRDLALGLRCPSGCLKKCSYKTGQERFCVVHALDRAQRGDVETGLVFCGTNAWKANKITTVQAIFDELFDLVDGVPRQETAGA</sequence>
<evidence type="ECO:0000256" key="3">
    <source>
        <dbReference type="ARBA" id="ARBA00023002"/>
    </source>
</evidence>
<keyword evidence="5" id="KW-1185">Reference proteome</keyword>
<dbReference type="AlphaFoldDB" id="A0A0M4CYA8"/>
<evidence type="ECO:0000256" key="1">
    <source>
        <dbReference type="ARBA" id="ARBA00022630"/>
    </source>
</evidence>
<dbReference type="EMBL" id="CP010802">
    <property type="protein sequence ID" value="ALC17416.1"/>
    <property type="molecule type" value="Genomic_DNA"/>
</dbReference>
<evidence type="ECO:0000313" key="4">
    <source>
        <dbReference type="EMBL" id="ALC17416.1"/>
    </source>
</evidence>
<dbReference type="KEGG" id="des:DSOUD_2665"/>
<keyword evidence="3" id="KW-0560">Oxidoreductase</keyword>
<keyword evidence="2" id="KW-0288">FMN</keyword>
<keyword evidence="4" id="KW-0223">Dioxygenase</keyword>
<proteinExistence type="predicted"/>
<dbReference type="Gene3D" id="3.20.20.70">
    <property type="entry name" value="Aldolase class I"/>
    <property type="match status" value="1"/>
</dbReference>